<evidence type="ECO:0000313" key="16">
    <source>
        <dbReference type="Proteomes" id="UP001141806"/>
    </source>
</evidence>
<name>A0A9Q0HGY1_9MAGN</name>
<sequence>MDSLKGSFKSYGSYKKMSSEGIGPELPESPFPDKPILSIPNQADHLIKSIDPNHREELIVKIDGNNARTKDVRTESSYDFWKENGMEARDGRNASQNTGAGAGAGMDSFFFPPPEKEDPPSKLIGQFLNKQKASGEMSLDMDLEMDELQIHHDRNLPPIAESPTDRLTRDLEVSFQEPSRNRIEIPPDPVRRWYEVSSDEEKRKLPPRSRKSSNLEGRDSQQLPPRSRKPSNSEGGERSGVLRCTSNASSRPTSGRLRIRTKSRLIDPVEEPERRSSRSTTIVKSGMLKSGPLSGKINEDEEEDPFLQEDVPEEFRKSKLSVVTLLEWVSLILIIVVFVASITLPTLEKILVWKLHLWKWELLILVVICGRLVSSWAIRIVVFFIERNFLLRKRVLYFVYGVKKPVRNCIWLGLVLIVWYAMLDSKVSHDKNTSILSFVTKILVCLLVTTLIWLVKTLLVKVLASSFHVSTYFDRIQDSLFNQYVIKTLSGAPWIEIQQSQEENESCLVEVQQLQDAGATMPADLRDACSPIKSGRMMGSGRLQKNPLNFTKSIKLSGSVSKHHDDQGITIDHLHKLNQKNISAWNMKRLMNIARHGTLSTLDERIIDSRQYEAEESNTHIRSEFEAKAAAKNIYCNVAKPSSKYIYLEDLMRFMSEDEAVKTLSLFEGANDSKRISKFALKNWVVNAFRERRALALTLDDTKTAVNKLHHMLNFIVAIIIVVIWLLILGIATSHFLVLISSQALLVVFIFGNTCKTVFESIIFLFAMHPFDVGDRCLVDDVQMIVEEMNILTTVFLRYDGLKITYPNTLLATMPISNFYRSPDMGDAIDFSVHVSTPLEKIAIMKQKIMRYLDCKDDHWSPGSMILLRDIMDMNKLKISVWVTHRINHQDMGERWARREPLVEEIMKILRELDIEYRMLPFDINVRNMPAQIKNRYAEIRRLKQLPVQRGVPMATTVKVYGPPLSTAVSRVLVCLLEKEVQFQLININMAKGEHKMPDFLKIQPFGQVPAFQDEDISLFESRAICRYISEKYSKQGNKGLFGTNLLEKASIDQWLEAEGQSFNPPSGALVFQLAFAPRMNIKQDENLIKQNEAKLSKVLDVYEQKLGDSRFLAGDEFTLADLSHLPNTQYLMNTNTSHLITERKNVGRWWDEISGRDTWKKVVEMQNSPPS</sequence>
<evidence type="ECO:0000259" key="14">
    <source>
        <dbReference type="PROSITE" id="PS50405"/>
    </source>
</evidence>
<dbReference type="Gene3D" id="2.30.30.60">
    <property type="match status" value="1"/>
</dbReference>
<keyword evidence="5" id="KW-0813">Transport</keyword>
<evidence type="ECO:0000256" key="2">
    <source>
        <dbReference type="ARBA" id="ARBA00008017"/>
    </source>
</evidence>
<dbReference type="InterPro" id="IPR040079">
    <property type="entry name" value="Glutathione_S-Trfase"/>
</dbReference>
<feature type="compositionally biased region" description="Polar residues" evidence="11">
    <location>
        <begin position="212"/>
        <end position="234"/>
    </location>
</feature>
<dbReference type="AlphaFoldDB" id="A0A9Q0HGY1"/>
<evidence type="ECO:0000256" key="12">
    <source>
        <dbReference type="SAM" id="Phobius"/>
    </source>
</evidence>
<evidence type="ECO:0000259" key="13">
    <source>
        <dbReference type="PROSITE" id="PS50404"/>
    </source>
</evidence>
<dbReference type="InterPro" id="IPR006685">
    <property type="entry name" value="MscS_channel_2nd"/>
</dbReference>
<evidence type="ECO:0000256" key="5">
    <source>
        <dbReference type="ARBA" id="ARBA00022448"/>
    </source>
</evidence>
<dbReference type="InterPro" id="IPR023408">
    <property type="entry name" value="MscS_beta-dom_sf"/>
</dbReference>
<dbReference type="GO" id="GO:0004364">
    <property type="term" value="F:glutathione transferase activity"/>
    <property type="evidence" value="ECO:0007669"/>
    <property type="project" value="UniProtKB-EC"/>
</dbReference>
<dbReference type="SUPFAM" id="SSF50182">
    <property type="entry name" value="Sm-like ribonucleoproteins"/>
    <property type="match status" value="1"/>
</dbReference>
<keyword evidence="7 12" id="KW-0812">Transmembrane</keyword>
<feature type="compositionally biased region" description="Low complexity" evidence="11">
    <location>
        <begin position="1"/>
        <end position="16"/>
    </location>
</feature>
<feature type="transmembrane region" description="Helical" evidence="12">
    <location>
        <begin position="322"/>
        <end position="342"/>
    </location>
</feature>
<keyword evidence="8 12" id="KW-1133">Transmembrane helix</keyword>
<dbReference type="InterPro" id="IPR010987">
    <property type="entry name" value="Glutathione-S-Trfase_C-like"/>
</dbReference>
<proteinExistence type="inferred from homology"/>
<feature type="compositionally biased region" description="Polar residues" evidence="11">
    <location>
        <begin position="244"/>
        <end position="253"/>
    </location>
</feature>
<dbReference type="GO" id="GO:0005886">
    <property type="term" value="C:plasma membrane"/>
    <property type="evidence" value="ECO:0007669"/>
    <property type="project" value="UniProtKB-ARBA"/>
</dbReference>
<dbReference type="CDD" id="cd03053">
    <property type="entry name" value="GST_N_Phi"/>
    <property type="match status" value="1"/>
</dbReference>
<dbReference type="PROSITE" id="PS50405">
    <property type="entry name" value="GST_CTER"/>
    <property type="match status" value="1"/>
</dbReference>
<feature type="domain" description="GST C-terminal" evidence="14">
    <location>
        <begin position="1045"/>
        <end position="1172"/>
    </location>
</feature>
<dbReference type="FunFam" id="2.30.30.60:FF:000003">
    <property type="entry name" value="Predicted mechanosensitive ion channel"/>
    <property type="match status" value="1"/>
</dbReference>
<feature type="compositionally biased region" description="Basic and acidic residues" evidence="11">
    <location>
        <begin position="264"/>
        <end position="276"/>
    </location>
</feature>
<dbReference type="SUPFAM" id="SSF47616">
    <property type="entry name" value="GST C-terminal domain-like"/>
    <property type="match status" value="1"/>
</dbReference>
<keyword evidence="9 12" id="KW-0472">Membrane</keyword>
<dbReference type="PROSITE" id="PS50404">
    <property type="entry name" value="GST_NTER"/>
    <property type="match status" value="1"/>
</dbReference>
<dbReference type="SFLD" id="SFLDS00019">
    <property type="entry name" value="Glutathione_Transferase_(cytos"/>
    <property type="match status" value="1"/>
</dbReference>
<comment type="similarity">
    <text evidence="2">Belongs to the MscS (TC 1.A.23) family.</text>
</comment>
<dbReference type="CDD" id="cd03187">
    <property type="entry name" value="GST_C_Phi"/>
    <property type="match status" value="1"/>
</dbReference>
<dbReference type="Pfam" id="PF00924">
    <property type="entry name" value="MS_channel_2nd"/>
    <property type="match status" value="1"/>
</dbReference>
<dbReference type="SFLD" id="SFLDG00358">
    <property type="entry name" value="Main_(cytGST)"/>
    <property type="match status" value="1"/>
</dbReference>
<feature type="transmembrane region" description="Helical" evidence="12">
    <location>
        <begin position="713"/>
        <end position="738"/>
    </location>
</feature>
<feature type="region of interest" description="Disordered" evidence="11">
    <location>
        <begin position="89"/>
        <end position="130"/>
    </location>
</feature>
<keyword evidence="6" id="KW-0808">Transferase</keyword>
<dbReference type="Gene3D" id="3.40.30.10">
    <property type="entry name" value="Glutaredoxin"/>
    <property type="match status" value="1"/>
</dbReference>
<evidence type="ECO:0000256" key="7">
    <source>
        <dbReference type="ARBA" id="ARBA00022692"/>
    </source>
</evidence>
<keyword evidence="16" id="KW-1185">Reference proteome</keyword>
<dbReference type="Pfam" id="PF00043">
    <property type="entry name" value="GST_C"/>
    <property type="match status" value="1"/>
</dbReference>
<dbReference type="GO" id="GO:0008381">
    <property type="term" value="F:mechanosensitive monoatomic ion channel activity"/>
    <property type="evidence" value="ECO:0007669"/>
    <property type="project" value="TreeGrafter"/>
</dbReference>
<feature type="transmembrane region" description="Helical" evidence="12">
    <location>
        <begin position="744"/>
        <end position="766"/>
    </location>
</feature>
<comment type="catalytic activity">
    <reaction evidence="10">
        <text>RX + glutathione = an S-substituted glutathione + a halide anion + H(+)</text>
        <dbReference type="Rhea" id="RHEA:16437"/>
        <dbReference type="ChEBI" id="CHEBI:15378"/>
        <dbReference type="ChEBI" id="CHEBI:16042"/>
        <dbReference type="ChEBI" id="CHEBI:17792"/>
        <dbReference type="ChEBI" id="CHEBI:57925"/>
        <dbReference type="ChEBI" id="CHEBI:90779"/>
        <dbReference type="EC" id="2.5.1.18"/>
    </reaction>
</comment>
<organism evidence="15 16">
    <name type="scientific">Protea cynaroides</name>
    <dbReference type="NCBI Taxonomy" id="273540"/>
    <lineage>
        <taxon>Eukaryota</taxon>
        <taxon>Viridiplantae</taxon>
        <taxon>Streptophyta</taxon>
        <taxon>Embryophyta</taxon>
        <taxon>Tracheophyta</taxon>
        <taxon>Spermatophyta</taxon>
        <taxon>Magnoliopsida</taxon>
        <taxon>Proteales</taxon>
        <taxon>Proteaceae</taxon>
        <taxon>Protea</taxon>
    </lineage>
</organism>
<dbReference type="GO" id="GO:0050982">
    <property type="term" value="P:detection of mechanical stimulus"/>
    <property type="evidence" value="ECO:0007669"/>
    <property type="project" value="UniProtKB-ARBA"/>
</dbReference>
<dbReference type="Proteomes" id="UP001141806">
    <property type="component" value="Unassembled WGS sequence"/>
</dbReference>
<dbReference type="InterPro" id="IPR036282">
    <property type="entry name" value="Glutathione-S-Trfase_C_sf"/>
</dbReference>
<feature type="compositionally biased region" description="Basic and acidic residues" evidence="11">
    <location>
        <begin position="195"/>
        <end position="204"/>
    </location>
</feature>
<feature type="transmembrane region" description="Helical" evidence="12">
    <location>
        <begin position="406"/>
        <end position="423"/>
    </location>
</feature>
<comment type="caution">
    <text evidence="15">The sequence shown here is derived from an EMBL/GenBank/DDBJ whole genome shotgun (WGS) entry which is preliminary data.</text>
</comment>
<dbReference type="EC" id="2.5.1.18" evidence="4"/>
<dbReference type="SUPFAM" id="SSF52833">
    <property type="entry name" value="Thioredoxin-like"/>
    <property type="match status" value="1"/>
</dbReference>
<feature type="region of interest" description="Disordered" evidence="11">
    <location>
        <begin position="195"/>
        <end position="299"/>
    </location>
</feature>
<dbReference type="Gene3D" id="1.20.1050.10">
    <property type="match status" value="1"/>
</dbReference>
<dbReference type="FunFam" id="3.40.30.10:FF:000016">
    <property type="entry name" value="Glutathione S-transferase F2"/>
    <property type="match status" value="1"/>
</dbReference>
<dbReference type="InterPro" id="IPR004046">
    <property type="entry name" value="GST_C"/>
</dbReference>
<dbReference type="PANTHER" id="PTHR31618">
    <property type="entry name" value="MECHANOSENSITIVE ION CHANNEL PROTEIN 5"/>
    <property type="match status" value="1"/>
</dbReference>
<dbReference type="InterPro" id="IPR004045">
    <property type="entry name" value="Glutathione_S-Trfase_N"/>
</dbReference>
<evidence type="ECO:0000256" key="4">
    <source>
        <dbReference type="ARBA" id="ARBA00012452"/>
    </source>
</evidence>
<dbReference type="OrthoDB" id="544685at2759"/>
<dbReference type="InterPro" id="IPR010920">
    <property type="entry name" value="LSM_dom_sf"/>
</dbReference>
<evidence type="ECO:0000256" key="9">
    <source>
        <dbReference type="ARBA" id="ARBA00023136"/>
    </source>
</evidence>
<dbReference type="InterPro" id="IPR036249">
    <property type="entry name" value="Thioredoxin-like_sf"/>
</dbReference>
<dbReference type="GO" id="GO:0009636">
    <property type="term" value="P:response to toxic substance"/>
    <property type="evidence" value="ECO:0007669"/>
    <property type="project" value="UniProtKB-ARBA"/>
</dbReference>
<gene>
    <name evidence="15" type="ORF">NE237_016870</name>
</gene>
<dbReference type="FunFam" id="1.20.1050.10:FF:000004">
    <property type="entry name" value="Glutathione S-transferase F2"/>
    <property type="match status" value="1"/>
</dbReference>
<protein>
    <recommendedName>
        <fullName evidence="4">glutathione transferase</fullName>
        <ecNumber evidence="4">2.5.1.18</ecNumber>
    </recommendedName>
</protein>
<dbReference type="PANTHER" id="PTHR31618:SF1">
    <property type="entry name" value="EF-HAND DOMAIN-CONTAINING PROTEIN"/>
    <property type="match status" value="1"/>
</dbReference>
<feature type="transmembrane region" description="Helical" evidence="12">
    <location>
        <begin position="435"/>
        <end position="455"/>
    </location>
</feature>
<reference evidence="15" key="1">
    <citation type="journal article" date="2023" name="Plant J.">
        <title>The genome of the king protea, Protea cynaroides.</title>
        <authorList>
            <person name="Chang J."/>
            <person name="Duong T.A."/>
            <person name="Schoeman C."/>
            <person name="Ma X."/>
            <person name="Roodt D."/>
            <person name="Barker N."/>
            <person name="Li Z."/>
            <person name="Van de Peer Y."/>
            <person name="Mizrachi E."/>
        </authorList>
    </citation>
    <scope>NUCLEOTIDE SEQUENCE</scope>
    <source>
        <tissue evidence="15">Young leaves</tissue>
    </source>
</reference>
<feature type="region of interest" description="Disordered" evidence="11">
    <location>
        <begin position="1"/>
        <end position="38"/>
    </location>
</feature>
<accession>A0A9Q0HGY1</accession>
<evidence type="ECO:0000313" key="15">
    <source>
        <dbReference type="EMBL" id="KAJ4965021.1"/>
    </source>
</evidence>
<dbReference type="Pfam" id="PF02798">
    <property type="entry name" value="GST_N"/>
    <property type="match status" value="1"/>
</dbReference>
<evidence type="ECO:0000256" key="8">
    <source>
        <dbReference type="ARBA" id="ARBA00022989"/>
    </source>
</evidence>
<dbReference type="SFLD" id="SFLDG01154">
    <property type="entry name" value="Main.5:_Phi-like"/>
    <property type="match status" value="1"/>
</dbReference>
<feature type="transmembrane region" description="Helical" evidence="12">
    <location>
        <begin position="362"/>
        <end position="385"/>
    </location>
</feature>
<dbReference type="EMBL" id="JAMYWD010000007">
    <property type="protein sequence ID" value="KAJ4965021.1"/>
    <property type="molecule type" value="Genomic_DNA"/>
</dbReference>
<evidence type="ECO:0000256" key="11">
    <source>
        <dbReference type="SAM" id="MobiDB-lite"/>
    </source>
</evidence>
<dbReference type="InterPro" id="IPR034347">
    <property type="entry name" value="GST_Phi_C"/>
</dbReference>
<comment type="similarity">
    <text evidence="3">Belongs to the GST superfamily. Phi family.</text>
</comment>
<dbReference type="InterPro" id="IPR016688">
    <property type="entry name" value="MscS-like_plants/fungi"/>
</dbReference>
<feature type="domain" description="GST N-terminal" evidence="13">
    <location>
        <begin position="956"/>
        <end position="1037"/>
    </location>
</feature>
<dbReference type="GO" id="GO:0006820">
    <property type="term" value="P:monoatomic anion transport"/>
    <property type="evidence" value="ECO:0007669"/>
    <property type="project" value="TreeGrafter"/>
</dbReference>
<evidence type="ECO:0000256" key="6">
    <source>
        <dbReference type="ARBA" id="ARBA00022679"/>
    </source>
</evidence>
<evidence type="ECO:0000256" key="3">
    <source>
        <dbReference type="ARBA" id="ARBA00010128"/>
    </source>
</evidence>
<evidence type="ECO:0000256" key="10">
    <source>
        <dbReference type="ARBA" id="ARBA00047960"/>
    </source>
</evidence>
<comment type="subcellular location">
    <subcellularLocation>
        <location evidence="1">Membrane</location>
        <topology evidence="1">Multi-pass membrane protein</topology>
    </subcellularLocation>
</comment>
<evidence type="ECO:0000256" key="1">
    <source>
        <dbReference type="ARBA" id="ARBA00004141"/>
    </source>
</evidence>